<evidence type="ECO:0000313" key="1">
    <source>
        <dbReference type="EMBL" id="MPC81754.1"/>
    </source>
</evidence>
<dbReference type="Proteomes" id="UP000324222">
    <property type="component" value="Unassembled WGS sequence"/>
</dbReference>
<protein>
    <submittedName>
        <fullName evidence="1">Uncharacterized protein</fullName>
    </submittedName>
</protein>
<name>A0A5B7INE8_PORTR</name>
<gene>
    <name evidence="1" type="ORF">E2C01_076387</name>
</gene>
<dbReference type="AlphaFoldDB" id="A0A5B7INE8"/>
<organism evidence="1 2">
    <name type="scientific">Portunus trituberculatus</name>
    <name type="common">Swimming crab</name>
    <name type="synonym">Neptunus trituberculatus</name>
    <dbReference type="NCBI Taxonomy" id="210409"/>
    <lineage>
        <taxon>Eukaryota</taxon>
        <taxon>Metazoa</taxon>
        <taxon>Ecdysozoa</taxon>
        <taxon>Arthropoda</taxon>
        <taxon>Crustacea</taxon>
        <taxon>Multicrustacea</taxon>
        <taxon>Malacostraca</taxon>
        <taxon>Eumalacostraca</taxon>
        <taxon>Eucarida</taxon>
        <taxon>Decapoda</taxon>
        <taxon>Pleocyemata</taxon>
        <taxon>Brachyura</taxon>
        <taxon>Eubrachyura</taxon>
        <taxon>Portunoidea</taxon>
        <taxon>Portunidae</taxon>
        <taxon>Portuninae</taxon>
        <taxon>Portunus</taxon>
    </lineage>
</organism>
<reference evidence="1 2" key="1">
    <citation type="submission" date="2019-05" db="EMBL/GenBank/DDBJ databases">
        <title>Another draft genome of Portunus trituberculatus and its Hox gene families provides insights of decapod evolution.</title>
        <authorList>
            <person name="Jeong J.-H."/>
            <person name="Song I."/>
            <person name="Kim S."/>
            <person name="Choi T."/>
            <person name="Kim D."/>
            <person name="Ryu S."/>
            <person name="Kim W."/>
        </authorList>
    </citation>
    <scope>NUCLEOTIDE SEQUENCE [LARGE SCALE GENOMIC DNA]</scope>
    <source>
        <tissue evidence="1">Muscle</tissue>
    </source>
</reference>
<accession>A0A5B7INE8</accession>
<keyword evidence="2" id="KW-1185">Reference proteome</keyword>
<proteinExistence type="predicted"/>
<comment type="caution">
    <text evidence="1">The sequence shown here is derived from an EMBL/GenBank/DDBJ whole genome shotgun (WGS) entry which is preliminary data.</text>
</comment>
<dbReference type="EMBL" id="VSRR010057902">
    <property type="protein sequence ID" value="MPC81754.1"/>
    <property type="molecule type" value="Genomic_DNA"/>
</dbReference>
<evidence type="ECO:0000313" key="2">
    <source>
        <dbReference type="Proteomes" id="UP000324222"/>
    </source>
</evidence>
<sequence>MEKDDEIMKANTEVLKNYDDLKNKVYVSERKMVDNKDQVRKISGKQNHWKMDQDQQEVNVKKIIEESAKKRELEIA</sequence>